<protein>
    <recommendedName>
        <fullName evidence="4">DUF2507 domain-containing protein</fullName>
    </recommendedName>
</protein>
<organism evidence="2 3">
    <name type="scientific">Ligilactobacillus ruminis</name>
    <dbReference type="NCBI Taxonomy" id="1623"/>
    <lineage>
        <taxon>Bacteria</taxon>
        <taxon>Bacillati</taxon>
        <taxon>Bacillota</taxon>
        <taxon>Bacilli</taxon>
        <taxon>Lactobacillales</taxon>
        <taxon>Lactobacillaceae</taxon>
        <taxon>Ligilactobacillus</taxon>
    </lineage>
</organism>
<sequence>MQENFYDLALSQDKLDVTILRDVLLPELLGRDNNILYWAGKRLARLFPLAKDEDLPVFFAQAGFGTLKRTKAKRNNQYFELSGPEVILRQQLNSNADFLLEAGFLAETIQNQLGFITEAIVDKKTANTVNFLIQVDTKDPLDLDEAPEMSPLVLHDDTEETEN</sequence>
<dbReference type="InterPro" id="IPR019642">
    <property type="entry name" value="DUF2507"/>
</dbReference>
<dbReference type="InterPro" id="IPR024096">
    <property type="entry name" value="NO_sig/Golgi_transp_ligand-bd"/>
</dbReference>
<feature type="region of interest" description="Disordered" evidence="1">
    <location>
        <begin position="142"/>
        <end position="163"/>
    </location>
</feature>
<dbReference type="Gene3D" id="3.30.1380.20">
    <property type="entry name" value="Trafficking protein particle complex subunit 3"/>
    <property type="match status" value="1"/>
</dbReference>
<accession>A0ABY1AAL5</accession>
<evidence type="ECO:0008006" key="4">
    <source>
        <dbReference type="Google" id="ProtNLM"/>
    </source>
</evidence>
<dbReference type="SUPFAM" id="SSF111126">
    <property type="entry name" value="Ligand-binding domain in the NO signalling and Golgi transport"/>
    <property type="match status" value="1"/>
</dbReference>
<evidence type="ECO:0000256" key="1">
    <source>
        <dbReference type="SAM" id="MobiDB-lite"/>
    </source>
</evidence>
<dbReference type="EMBL" id="FOCC01000004">
    <property type="protein sequence ID" value="SEM54375.1"/>
    <property type="molecule type" value="Genomic_DNA"/>
</dbReference>
<name>A0ABY1AAL5_9LACO</name>
<comment type="caution">
    <text evidence="2">The sequence shown here is derived from an EMBL/GenBank/DDBJ whole genome shotgun (WGS) entry which is preliminary data.</text>
</comment>
<dbReference type="Proteomes" id="UP000182089">
    <property type="component" value="Unassembled WGS sequence"/>
</dbReference>
<gene>
    <name evidence="2" type="ORF">SAMN05216431_10449</name>
</gene>
<proteinExistence type="predicted"/>
<evidence type="ECO:0000313" key="3">
    <source>
        <dbReference type="Proteomes" id="UP000182089"/>
    </source>
</evidence>
<reference evidence="2 3" key="1">
    <citation type="submission" date="2016-10" db="EMBL/GenBank/DDBJ databases">
        <authorList>
            <person name="Varghese N."/>
            <person name="Submissions S."/>
        </authorList>
    </citation>
    <scope>NUCLEOTIDE SEQUENCE [LARGE SCALE GENOMIC DNA]</scope>
    <source>
        <strain evidence="2 3">WC1T17</strain>
    </source>
</reference>
<dbReference type="Pfam" id="PF10702">
    <property type="entry name" value="DUF2507"/>
    <property type="match status" value="1"/>
</dbReference>
<evidence type="ECO:0000313" key="2">
    <source>
        <dbReference type="EMBL" id="SEM54375.1"/>
    </source>
</evidence>